<dbReference type="SMART" id="SM00382">
    <property type="entry name" value="AAA"/>
    <property type="match status" value="1"/>
</dbReference>
<keyword evidence="11" id="KW-1185">Reference proteome</keyword>
<keyword evidence="5 7" id="KW-1133">Transmembrane helix</keyword>
<dbReference type="Pfam" id="PF00005">
    <property type="entry name" value="ABC_tran"/>
    <property type="match status" value="1"/>
</dbReference>
<keyword evidence="2 7" id="KW-0812">Transmembrane</keyword>
<keyword evidence="6 7" id="KW-0472">Membrane</keyword>
<gene>
    <name evidence="10" type="ORF">SAMN02746089_02473</name>
</gene>
<sequence length="585" mass="65330">MILKNNRLLRLLSYMGPRLALYIPTLIISSFQSLAFNYFASIGLKFLADAAVRHDRALLLKSLMYLVFGPLAIMVIAPFVSYAFDYCARKTTADIRKRLFEHIQKLKMSYIEGQHSGDLISRLTNDVQTAESAYSWQLLMLMMSLVSGIGSGIIIFYMNWKVALIAIVIGLANTYVYSLFTNPLRKTSDEVQKALSKATQKLSDILAGTHVIKLFNISKTIVQKYADINVQIYNWAMRRTIQNAELNAIGIFFGFMSFVGIIVIELVMVIHGELTFGTAIAIVQMMNGLFWMFNAVGNFLTQIQASLAGAQRVFDILDMPVEPIVVEEKSDFRVSVTASENSSKRIAVEFKDVYFSYDNRNYVLNGLSFKVPEGNVVALVGPSGGGKSTVFKLLLNFYKPDSGEIHLFAKPLSNYKLSQLRRLIAYVPQDNYLFNGTIAENIGYGRPGASMDKIVEAAKAAYAHDFIMQFPKGYDTEVGERGVSLSGGQRQRIAIARALLKDAPVLLLDEATSSLDSESEQQVQKALEVLMEGRTTIVVAHRLSTIQNADIIYVISNGRVVEYGKHSELLHNEGLYKELYSLQFA</sequence>
<feature type="domain" description="ABC transporter" evidence="8">
    <location>
        <begin position="348"/>
        <end position="582"/>
    </location>
</feature>
<feature type="transmembrane region" description="Helical" evidence="7">
    <location>
        <begin position="63"/>
        <end position="88"/>
    </location>
</feature>
<dbReference type="InterPro" id="IPR003439">
    <property type="entry name" value="ABC_transporter-like_ATP-bd"/>
</dbReference>
<dbReference type="Pfam" id="PF00664">
    <property type="entry name" value="ABC_membrane"/>
    <property type="match status" value="1"/>
</dbReference>
<feature type="transmembrane region" description="Helical" evidence="7">
    <location>
        <begin position="246"/>
        <end position="270"/>
    </location>
</feature>
<evidence type="ECO:0000313" key="11">
    <source>
        <dbReference type="Proteomes" id="UP000184088"/>
    </source>
</evidence>
<feature type="transmembrane region" description="Helical" evidence="7">
    <location>
        <begin position="163"/>
        <end position="180"/>
    </location>
</feature>
<dbReference type="OrthoDB" id="9762517at2"/>
<evidence type="ECO:0000256" key="4">
    <source>
        <dbReference type="ARBA" id="ARBA00022840"/>
    </source>
</evidence>
<feature type="transmembrane region" description="Helical" evidence="7">
    <location>
        <begin position="138"/>
        <end position="157"/>
    </location>
</feature>
<dbReference type="GO" id="GO:0005524">
    <property type="term" value="F:ATP binding"/>
    <property type="evidence" value="ECO:0007669"/>
    <property type="project" value="UniProtKB-KW"/>
</dbReference>
<dbReference type="InterPro" id="IPR027417">
    <property type="entry name" value="P-loop_NTPase"/>
</dbReference>
<name>A0A1M5E3H3_9THEO</name>
<feature type="domain" description="ABC transmembrane type-1" evidence="9">
    <location>
        <begin position="26"/>
        <end position="305"/>
    </location>
</feature>
<protein>
    <submittedName>
        <fullName evidence="10">ATP-binding cassette, subfamily B</fullName>
    </submittedName>
</protein>
<dbReference type="FunFam" id="3.40.50.300:FF:000218">
    <property type="entry name" value="Multidrug ABC transporter ATP-binding protein"/>
    <property type="match status" value="1"/>
</dbReference>
<reference evidence="10 11" key="1">
    <citation type="submission" date="2016-11" db="EMBL/GenBank/DDBJ databases">
        <authorList>
            <person name="Jaros S."/>
            <person name="Januszkiewicz K."/>
            <person name="Wedrychowicz H."/>
        </authorList>
    </citation>
    <scope>NUCLEOTIDE SEQUENCE [LARGE SCALE GENOMIC DNA]</scope>
    <source>
        <strain evidence="10 11">DSM 17918</strain>
    </source>
</reference>
<dbReference type="SUPFAM" id="SSF90123">
    <property type="entry name" value="ABC transporter transmembrane region"/>
    <property type="match status" value="1"/>
</dbReference>
<dbReference type="PROSITE" id="PS00211">
    <property type="entry name" value="ABC_TRANSPORTER_1"/>
    <property type="match status" value="1"/>
</dbReference>
<feature type="transmembrane region" description="Helical" evidence="7">
    <location>
        <begin position="21"/>
        <end position="43"/>
    </location>
</feature>
<dbReference type="Proteomes" id="UP000184088">
    <property type="component" value="Unassembled WGS sequence"/>
</dbReference>
<keyword evidence="4 10" id="KW-0067">ATP-binding</keyword>
<dbReference type="InterPro" id="IPR036640">
    <property type="entry name" value="ABC1_TM_sf"/>
</dbReference>
<evidence type="ECO:0000259" key="9">
    <source>
        <dbReference type="PROSITE" id="PS50929"/>
    </source>
</evidence>
<evidence type="ECO:0000256" key="1">
    <source>
        <dbReference type="ARBA" id="ARBA00004651"/>
    </source>
</evidence>
<dbReference type="PANTHER" id="PTHR24221">
    <property type="entry name" value="ATP-BINDING CASSETTE SUB-FAMILY B"/>
    <property type="match status" value="1"/>
</dbReference>
<evidence type="ECO:0000256" key="5">
    <source>
        <dbReference type="ARBA" id="ARBA00022989"/>
    </source>
</evidence>
<dbReference type="CDD" id="cd07346">
    <property type="entry name" value="ABC_6TM_exporters"/>
    <property type="match status" value="1"/>
</dbReference>
<proteinExistence type="predicted"/>
<evidence type="ECO:0000256" key="3">
    <source>
        <dbReference type="ARBA" id="ARBA00022741"/>
    </source>
</evidence>
<dbReference type="InterPro" id="IPR017871">
    <property type="entry name" value="ABC_transporter-like_CS"/>
</dbReference>
<dbReference type="GO" id="GO:0005886">
    <property type="term" value="C:plasma membrane"/>
    <property type="evidence" value="ECO:0007669"/>
    <property type="project" value="UniProtKB-SubCell"/>
</dbReference>
<dbReference type="PROSITE" id="PS50893">
    <property type="entry name" value="ABC_TRANSPORTER_2"/>
    <property type="match status" value="1"/>
</dbReference>
<comment type="subcellular location">
    <subcellularLocation>
        <location evidence="1">Cell membrane</location>
        <topology evidence="1">Multi-pass membrane protein</topology>
    </subcellularLocation>
</comment>
<evidence type="ECO:0000256" key="7">
    <source>
        <dbReference type="SAM" id="Phobius"/>
    </source>
</evidence>
<dbReference type="PANTHER" id="PTHR24221:SF654">
    <property type="entry name" value="ATP-BINDING CASSETTE SUB-FAMILY B MEMBER 6"/>
    <property type="match status" value="1"/>
</dbReference>
<dbReference type="Gene3D" id="1.20.1560.10">
    <property type="entry name" value="ABC transporter type 1, transmembrane domain"/>
    <property type="match status" value="1"/>
</dbReference>
<organism evidence="10 11">
    <name type="scientific">Caldanaerobius fijiensis DSM 17918</name>
    <dbReference type="NCBI Taxonomy" id="1121256"/>
    <lineage>
        <taxon>Bacteria</taxon>
        <taxon>Bacillati</taxon>
        <taxon>Bacillota</taxon>
        <taxon>Clostridia</taxon>
        <taxon>Thermoanaerobacterales</taxon>
        <taxon>Thermoanaerobacteraceae</taxon>
        <taxon>Caldanaerobius</taxon>
    </lineage>
</organism>
<dbReference type="CDD" id="cd03249">
    <property type="entry name" value="ABC_MTABC3_MDL1_MDL2"/>
    <property type="match status" value="1"/>
</dbReference>
<dbReference type="Gene3D" id="3.40.50.300">
    <property type="entry name" value="P-loop containing nucleotide triphosphate hydrolases"/>
    <property type="match status" value="1"/>
</dbReference>
<evidence type="ECO:0000259" key="8">
    <source>
        <dbReference type="PROSITE" id="PS50893"/>
    </source>
</evidence>
<keyword evidence="3" id="KW-0547">Nucleotide-binding</keyword>
<dbReference type="GO" id="GO:0140359">
    <property type="term" value="F:ABC-type transporter activity"/>
    <property type="evidence" value="ECO:0007669"/>
    <property type="project" value="InterPro"/>
</dbReference>
<accession>A0A1M5E3H3</accession>
<evidence type="ECO:0000256" key="6">
    <source>
        <dbReference type="ARBA" id="ARBA00023136"/>
    </source>
</evidence>
<dbReference type="InterPro" id="IPR039421">
    <property type="entry name" value="Type_1_exporter"/>
</dbReference>
<dbReference type="SUPFAM" id="SSF52540">
    <property type="entry name" value="P-loop containing nucleoside triphosphate hydrolases"/>
    <property type="match status" value="1"/>
</dbReference>
<dbReference type="STRING" id="1121256.SAMN02746089_02473"/>
<dbReference type="RefSeq" id="WP_084111294.1">
    <property type="nucleotide sequence ID" value="NZ_FQVH01000041.1"/>
</dbReference>
<dbReference type="PROSITE" id="PS50929">
    <property type="entry name" value="ABC_TM1F"/>
    <property type="match status" value="1"/>
</dbReference>
<dbReference type="InterPro" id="IPR003593">
    <property type="entry name" value="AAA+_ATPase"/>
</dbReference>
<dbReference type="GO" id="GO:0016887">
    <property type="term" value="F:ATP hydrolysis activity"/>
    <property type="evidence" value="ECO:0007669"/>
    <property type="project" value="InterPro"/>
</dbReference>
<dbReference type="EMBL" id="FQVH01000041">
    <property type="protein sequence ID" value="SHF73799.1"/>
    <property type="molecule type" value="Genomic_DNA"/>
</dbReference>
<evidence type="ECO:0000313" key="10">
    <source>
        <dbReference type="EMBL" id="SHF73799.1"/>
    </source>
</evidence>
<dbReference type="InterPro" id="IPR011527">
    <property type="entry name" value="ABC1_TM_dom"/>
</dbReference>
<dbReference type="AlphaFoldDB" id="A0A1M5E3H3"/>
<evidence type="ECO:0000256" key="2">
    <source>
        <dbReference type="ARBA" id="ARBA00022692"/>
    </source>
</evidence>
<feature type="transmembrane region" description="Helical" evidence="7">
    <location>
        <begin position="276"/>
        <end position="296"/>
    </location>
</feature>